<evidence type="ECO:0000256" key="7">
    <source>
        <dbReference type="ARBA" id="ARBA00023136"/>
    </source>
</evidence>
<dbReference type="InterPro" id="IPR039426">
    <property type="entry name" value="TonB-dep_rcpt-like"/>
</dbReference>
<name>A0AAF0CR69_9BACT</name>
<evidence type="ECO:0000259" key="10">
    <source>
        <dbReference type="Pfam" id="PF00593"/>
    </source>
</evidence>
<protein>
    <submittedName>
        <fullName evidence="12">TonB-dependent receptor</fullName>
    </submittedName>
</protein>
<dbReference type="Gene3D" id="2.170.130.10">
    <property type="entry name" value="TonB-dependent receptor, plug domain"/>
    <property type="match status" value="1"/>
</dbReference>
<dbReference type="Pfam" id="PF00593">
    <property type="entry name" value="TonB_dep_Rec_b-barrel"/>
    <property type="match status" value="1"/>
</dbReference>
<keyword evidence="2" id="KW-0813">Transport</keyword>
<evidence type="ECO:0000256" key="5">
    <source>
        <dbReference type="ARBA" id="ARBA00022729"/>
    </source>
</evidence>
<dbReference type="SUPFAM" id="SSF56935">
    <property type="entry name" value="Porins"/>
    <property type="match status" value="1"/>
</dbReference>
<dbReference type="Proteomes" id="UP001218638">
    <property type="component" value="Chromosome"/>
</dbReference>
<evidence type="ECO:0000256" key="8">
    <source>
        <dbReference type="ARBA" id="ARBA00023237"/>
    </source>
</evidence>
<dbReference type="AlphaFoldDB" id="A0AAF0CR69"/>
<gene>
    <name evidence="12" type="ORF">PXH66_06830</name>
</gene>
<evidence type="ECO:0000256" key="4">
    <source>
        <dbReference type="ARBA" id="ARBA00022692"/>
    </source>
</evidence>
<dbReference type="PROSITE" id="PS01156">
    <property type="entry name" value="TONB_DEPENDENT_REC_2"/>
    <property type="match status" value="1"/>
</dbReference>
<reference evidence="12" key="1">
    <citation type="submission" date="2023-03" db="EMBL/GenBank/DDBJ databases">
        <title>Lomoglobus Profundus gen. nov., sp. nov., a novel member of the phylum Verrucomicrobia, isolated from deep-marine sediment of South China Sea.</title>
        <authorList>
            <person name="Ahmad T."/>
            <person name="Ishaq S.E."/>
            <person name="Wang F."/>
        </authorList>
    </citation>
    <scope>NUCLEOTIDE SEQUENCE</scope>
    <source>
        <strain evidence="12">LMO-M01</strain>
    </source>
</reference>
<keyword evidence="8" id="KW-0998">Cell outer membrane</keyword>
<dbReference type="InterPro" id="IPR036942">
    <property type="entry name" value="Beta-barrel_TonB_sf"/>
</dbReference>
<dbReference type="InterPro" id="IPR000531">
    <property type="entry name" value="Beta-barrel_TonB"/>
</dbReference>
<dbReference type="KEGG" id="slom:PXH66_06830"/>
<keyword evidence="12" id="KW-0675">Receptor</keyword>
<dbReference type="EMBL" id="CP119075">
    <property type="protein sequence ID" value="WED66563.1"/>
    <property type="molecule type" value="Genomic_DNA"/>
</dbReference>
<dbReference type="Pfam" id="PF07715">
    <property type="entry name" value="Plug"/>
    <property type="match status" value="1"/>
</dbReference>
<feature type="domain" description="TonB-dependent receptor-like beta-barrel" evidence="10">
    <location>
        <begin position="315"/>
        <end position="665"/>
    </location>
</feature>
<comment type="similarity">
    <text evidence="9">Belongs to the TonB-dependent receptor family.</text>
</comment>
<dbReference type="InterPro" id="IPR012910">
    <property type="entry name" value="Plug_dom"/>
</dbReference>
<evidence type="ECO:0000256" key="2">
    <source>
        <dbReference type="ARBA" id="ARBA00022448"/>
    </source>
</evidence>
<organism evidence="12 13">
    <name type="scientific">Synoicihabitans lomoniglobus</name>
    <dbReference type="NCBI Taxonomy" id="2909285"/>
    <lineage>
        <taxon>Bacteria</taxon>
        <taxon>Pseudomonadati</taxon>
        <taxon>Verrucomicrobiota</taxon>
        <taxon>Opitutia</taxon>
        <taxon>Opitutales</taxon>
        <taxon>Opitutaceae</taxon>
        <taxon>Synoicihabitans</taxon>
    </lineage>
</organism>
<accession>A0AAF0CR69</accession>
<evidence type="ECO:0000256" key="6">
    <source>
        <dbReference type="ARBA" id="ARBA00023077"/>
    </source>
</evidence>
<feature type="domain" description="TonB-dependent receptor plug" evidence="11">
    <location>
        <begin position="74"/>
        <end position="160"/>
    </location>
</feature>
<evidence type="ECO:0000313" key="13">
    <source>
        <dbReference type="Proteomes" id="UP001218638"/>
    </source>
</evidence>
<dbReference type="GO" id="GO:0044718">
    <property type="term" value="P:siderophore transmembrane transport"/>
    <property type="evidence" value="ECO:0007669"/>
    <property type="project" value="TreeGrafter"/>
</dbReference>
<dbReference type="InterPro" id="IPR010917">
    <property type="entry name" value="TonB_rcpt_CS"/>
</dbReference>
<keyword evidence="3" id="KW-1134">Transmembrane beta strand</keyword>
<evidence type="ECO:0000256" key="3">
    <source>
        <dbReference type="ARBA" id="ARBA00022452"/>
    </source>
</evidence>
<evidence type="ECO:0000256" key="1">
    <source>
        <dbReference type="ARBA" id="ARBA00004571"/>
    </source>
</evidence>
<evidence type="ECO:0000259" key="11">
    <source>
        <dbReference type="Pfam" id="PF07715"/>
    </source>
</evidence>
<dbReference type="Gene3D" id="2.40.170.20">
    <property type="entry name" value="TonB-dependent receptor, beta-barrel domain"/>
    <property type="match status" value="1"/>
</dbReference>
<dbReference type="RefSeq" id="WP_330932280.1">
    <property type="nucleotide sequence ID" value="NZ_CP119075.1"/>
</dbReference>
<proteinExistence type="inferred from homology"/>
<keyword evidence="7 9" id="KW-0472">Membrane</keyword>
<sequence length="713" mass="76710">MTPLTPTSSRHWLATAWAGGCLLLGQLPAQTVPVSELSESADSEVNLLPVFPVWGASHAQPQVAFPSQFAPRIEAEQLADAITALPNVAAQRRGSQAIEPNIRGQAFDRVSTSLNGLPLLNGSPTRTVSPLAQLGLVNATSITVHKDLPSLALGPPNLGGLIALSLDPWPNNEYATAIASHGHLRASYDATHAGSAVEAAVQGAGERMDYRVGLFRNEFGNYESAQGRDVAADLREWGASLHLGVMSAPRQRTTLGVVYRRLIDSENISLPLDNKDTPSIFLTLAHVIKPETGRFESIRLRGGYGVTTPFLTNEDHPPPPPFLIVNHGRAETASAGLAFDLASADATRFTFGGDYAYQRRNATRRVSSNPLDHIWPNATVDDFGVFAESSTDISPENSLRLGVRLDAVRSDALSAEEWALGRTVREQFITYNGPAAGDVSRQVFLPSANAVLAHDPAGPLSAYAGIGLATRAPDIGQRYRALLPALGGGLEIGNPDLDPETQWSLSTGVRWGTETVQATVDLFANHVDDYISRQSVGSLGPNTVFGYRPINAQFWGGEVGAIWRPSPIVEFPLSFGLTQARNADTHADLAEVPPWELTGGLRLSPIIANRECRLSLNFRHVAPRTNPDPVNAPIYADTASFTLWHLQAEMAVTEQLHLQFGVKNLFNQDHYEYLTPPVGGPVPAGRPGSGDLHAGERIPGPGRTLYASAEWKF</sequence>
<keyword evidence="13" id="KW-1185">Reference proteome</keyword>
<keyword evidence="5" id="KW-0732">Signal</keyword>
<evidence type="ECO:0000313" key="12">
    <source>
        <dbReference type="EMBL" id="WED66563.1"/>
    </source>
</evidence>
<keyword evidence="6 9" id="KW-0798">TonB box</keyword>
<dbReference type="PANTHER" id="PTHR30069">
    <property type="entry name" value="TONB-DEPENDENT OUTER MEMBRANE RECEPTOR"/>
    <property type="match status" value="1"/>
</dbReference>
<dbReference type="GO" id="GO:0015344">
    <property type="term" value="F:siderophore uptake transmembrane transporter activity"/>
    <property type="evidence" value="ECO:0007669"/>
    <property type="project" value="TreeGrafter"/>
</dbReference>
<keyword evidence="4" id="KW-0812">Transmembrane</keyword>
<evidence type="ECO:0000256" key="9">
    <source>
        <dbReference type="RuleBase" id="RU003357"/>
    </source>
</evidence>
<comment type="subcellular location">
    <subcellularLocation>
        <location evidence="1">Cell outer membrane</location>
        <topology evidence="1">Multi-pass membrane protein</topology>
    </subcellularLocation>
</comment>
<dbReference type="InterPro" id="IPR037066">
    <property type="entry name" value="Plug_dom_sf"/>
</dbReference>
<dbReference type="PANTHER" id="PTHR30069:SF49">
    <property type="entry name" value="OUTER MEMBRANE PROTEIN C"/>
    <property type="match status" value="1"/>
</dbReference>
<dbReference type="GO" id="GO:0009279">
    <property type="term" value="C:cell outer membrane"/>
    <property type="evidence" value="ECO:0007669"/>
    <property type="project" value="UniProtKB-SubCell"/>
</dbReference>